<dbReference type="InParanoid" id="E3MXJ8"/>
<proteinExistence type="predicted"/>
<feature type="domain" description="Sdz-33 F-box" evidence="2">
    <location>
        <begin position="251"/>
        <end position="298"/>
    </location>
</feature>
<sequence>MDPGFPPSAVFSAALTIVFLFFAIIVPCLQHFRNVFFPQTKEKKLKNRGHKKTKKSPFPLQKLPALPLELIASLMEKEERLCTALTSTKTENMLMSLWLPRVTGHTILICDQGNGLVADIIIGDENQSYFVVGCGAYDQRTPDHIRVWTVPKWCTTNRSTIYNTRMVYNKIAKLFPTDRLDLCIGRAKTRHIERILSASEFEKWRMASVKERIEKTAMDLIMSNVKTGRTLTCARDAQFPVNYHHDKAFCFEECEYYNAHWVRLHHLLSMKRVRKVTLVHTNLTPRDLNFFIRHCIQSEGQVCYSANIILADIGVDMDALMYGFLYVEDSNLALIMKGMVRVLCAILKTAMNGDGNDSRFAYICVAGSQVFCRIYHQDEGAEYMNVLEAMKARRNLNGSNSAMKKAIEEFVQDPERRYSLTME</sequence>
<dbReference type="InterPro" id="IPR012885">
    <property type="entry name" value="F-box_Sdz-33"/>
</dbReference>
<keyword evidence="4" id="KW-1185">Reference proteome</keyword>
<dbReference type="Pfam" id="PF07735">
    <property type="entry name" value="FBA_2"/>
    <property type="match status" value="1"/>
</dbReference>
<dbReference type="PANTHER" id="PTHR21503">
    <property type="entry name" value="F-BOX-CONTAINING HYPOTHETICAL PROTEIN C.ELEGANS"/>
    <property type="match status" value="1"/>
</dbReference>
<dbReference type="AlphaFoldDB" id="E3MXJ8"/>
<keyword evidence="1" id="KW-0812">Transmembrane</keyword>
<feature type="transmembrane region" description="Helical" evidence="1">
    <location>
        <begin position="6"/>
        <end position="29"/>
    </location>
</feature>
<gene>
    <name evidence="3" type="ORF">CRE_28867</name>
</gene>
<evidence type="ECO:0000313" key="4">
    <source>
        <dbReference type="Proteomes" id="UP000008281"/>
    </source>
</evidence>
<dbReference type="EMBL" id="DS268491">
    <property type="protein sequence ID" value="EFP11567.1"/>
    <property type="molecule type" value="Genomic_DNA"/>
</dbReference>
<accession>E3MXJ8</accession>
<evidence type="ECO:0000313" key="3">
    <source>
        <dbReference type="EMBL" id="EFP11567.1"/>
    </source>
</evidence>
<name>E3MXJ8_CAERE</name>
<keyword evidence="1" id="KW-0472">Membrane</keyword>
<evidence type="ECO:0000259" key="2">
    <source>
        <dbReference type="Pfam" id="PF07735"/>
    </source>
</evidence>
<reference evidence="3" key="1">
    <citation type="submission" date="2007-07" db="EMBL/GenBank/DDBJ databases">
        <title>PCAP assembly of the Caenorhabditis remanei genome.</title>
        <authorList>
            <consortium name="The Caenorhabditis remanei Sequencing Consortium"/>
            <person name="Wilson R.K."/>
        </authorList>
    </citation>
    <scope>NUCLEOTIDE SEQUENCE [LARGE SCALE GENOMIC DNA]</scope>
    <source>
        <strain evidence="3">PB4641</strain>
    </source>
</reference>
<dbReference type="HOGENOM" id="CLU_696857_0_0_1"/>
<keyword evidence="1" id="KW-1133">Transmembrane helix</keyword>
<protein>
    <recommendedName>
        <fullName evidence="2">Sdz-33 F-box domain-containing protein</fullName>
    </recommendedName>
</protein>
<evidence type="ECO:0000256" key="1">
    <source>
        <dbReference type="SAM" id="Phobius"/>
    </source>
</evidence>
<organism evidence="4">
    <name type="scientific">Caenorhabditis remanei</name>
    <name type="common">Caenorhabditis vulgaris</name>
    <dbReference type="NCBI Taxonomy" id="31234"/>
    <lineage>
        <taxon>Eukaryota</taxon>
        <taxon>Metazoa</taxon>
        <taxon>Ecdysozoa</taxon>
        <taxon>Nematoda</taxon>
        <taxon>Chromadorea</taxon>
        <taxon>Rhabditida</taxon>
        <taxon>Rhabditina</taxon>
        <taxon>Rhabditomorpha</taxon>
        <taxon>Rhabditoidea</taxon>
        <taxon>Rhabditidae</taxon>
        <taxon>Peloderinae</taxon>
        <taxon>Caenorhabditis</taxon>
    </lineage>
</organism>
<dbReference type="Proteomes" id="UP000008281">
    <property type="component" value="Unassembled WGS sequence"/>
</dbReference>
<dbReference type="PANTHER" id="PTHR21503:SF8">
    <property type="entry name" value="F-BOX ASSOCIATED DOMAIN-CONTAINING PROTEIN-RELATED"/>
    <property type="match status" value="1"/>
</dbReference>